<sequence length="138" mass="14200">MRRVGTLASTFALAAILTACASGGAMPDSPSPSPTDRFQTTTPGPISPSLAPTGAPADVPEARWDAIVDDLAARGITGTPDVVSAENVTFSDGSLGCPQPGVSYTQALVDGMRVIVAVDDVQYDYRFGRGDAPKLCEN</sequence>
<dbReference type="Proteomes" id="UP000549113">
    <property type="component" value="Unassembled WGS sequence"/>
</dbReference>
<evidence type="ECO:0008006" key="5">
    <source>
        <dbReference type="Google" id="ProtNLM"/>
    </source>
</evidence>
<feature type="signal peptide" evidence="2">
    <location>
        <begin position="1"/>
        <end position="21"/>
    </location>
</feature>
<keyword evidence="4" id="KW-1185">Reference proteome</keyword>
<dbReference type="PROSITE" id="PS51257">
    <property type="entry name" value="PROKAR_LIPOPROTEIN"/>
    <property type="match status" value="1"/>
</dbReference>
<evidence type="ECO:0000313" key="3">
    <source>
        <dbReference type="EMBL" id="MBB4139946.1"/>
    </source>
</evidence>
<dbReference type="EMBL" id="JACIFH010000001">
    <property type="protein sequence ID" value="MBB4139946.1"/>
    <property type="molecule type" value="Genomic_DNA"/>
</dbReference>
<feature type="chain" id="PRO_5041270353" description="PASTA domain-containing protein" evidence="2">
    <location>
        <begin position="22"/>
        <end position="138"/>
    </location>
</feature>
<feature type="compositionally biased region" description="Polar residues" evidence="1">
    <location>
        <begin position="34"/>
        <end position="44"/>
    </location>
</feature>
<gene>
    <name evidence="3" type="ORF">BKA10_001740</name>
</gene>
<protein>
    <recommendedName>
        <fullName evidence="5">PASTA domain-containing protein</fullName>
    </recommendedName>
</protein>
<dbReference type="AlphaFoldDB" id="A0AA40SPH1"/>
<accession>A0AA40SPH1</accession>
<name>A0AA40SPH1_9MICO</name>
<keyword evidence="2" id="KW-0732">Signal</keyword>
<evidence type="ECO:0000256" key="2">
    <source>
        <dbReference type="SAM" id="SignalP"/>
    </source>
</evidence>
<dbReference type="RefSeq" id="WP_183499548.1">
    <property type="nucleotide sequence ID" value="NZ_BAABCO010000005.1"/>
</dbReference>
<evidence type="ECO:0000256" key="1">
    <source>
        <dbReference type="SAM" id="MobiDB-lite"/>
    </source>
</evidence>
<comment type="caution">
    <text evidence="3">The sequence shown here is derived from an EMBL/GenBank/DDBJ whole genome shotgun (WGS) entry which is preliminary data.</text>
</comment>
<evidence type="ECO:0000313" key="4">
    <source>
        <dbReference type="Proteomes" id="UP000549113"/>
    </source>
</evidence>
<organism evidence="3 4">
    <name type="scientific">Microbacterium invictum</name>
    <dbReference type="NCBI Taxonomy" id="515415"/>
    <lineage>
        <taxon>Bacteria</taxon>
        <taxon>Bacillati</taxon>
        <taxon>Actinomycetota</taxon>
        <taxon>Actinomycetes</taxon>
        <taxon>Micrococcales</taxon>
        <taxon>Microbacteriaceae</taxon>
        <taxon>Microbacterium</taxon>
    </lineage>
</organism>
<reference evidence="3 4" key="1">
    <citation type="submission" date="2020-08" db="EMBL/GenBank/DDBJ databases">
        <title>Sequencing the genomes of 1000 actinobacteria strains.</title>
        <authorList>
            <person name="Klenk H.-P."/>
        </authorList>
    </citation>
    <scope>NUCLEOTIDE SEQUENCE [LARGE SCALE GENOMIC DNA]</scope>
    <source>
        <strain evidence="3 4">DSM 19600</strain>
    </source>
</reference>
<feature type="region of interest" description="Disordered" evidence="1">
    <location>
        <begin position="24"/>
        <end position="59"/>
    </location>
</feature>
<proteinExistence type="predicted"/>